<evidence type="ECO:0000256" key="3">
    <source>
        <dbReference type="ARBA" id="ARBA00023186"/>
    </source>
</evidence>
<dbReference type="Pfam" id="PF07542">
    <property type="entry name" value="ATP12"/>
    <property type="match status" value="1"/>
</dbReference>
<dbReference type="InterPro" id="IPR023335">
    <property type="entry name" value="ATP12_ortho_dom_sf"/>
</dbReference>
<dbReference type="GO" id="GO:0043461">
    <property type="term" value="P:proton-transporting ATP synthase complex assembly"/>
    <property type="evidence" value="ECO:0007669"/>
    <property type="project" value="InterPro"/>
</dbReference>
<reference evidence="5" key="1">
    <citation type="submission" date="2010-08" db="EMBL/GenBank/DDBJ databases">
        <title>Genome sequence of Parvularcula bermudensis HTCC2503.</title>
        <authorList>
            <person name="Kang D.-M."/>
            <person name="Oh H.-M."/>
            <person name="Cho J.-C."/>
        </authorList>
    </citation>
    <scope>NUCLEOTIDE SEQUENCE [LARGE SCALE GENOMIC DNA]</scope>
    <source>
        <strain evidence="5">ATCC BAA-594 / HTCC2503 / KCTC 12087</strain>
    </source>
</reference>
<comment type="similarity">
    <text evidence="1">Belongs to the ATP12 family.</text>
</comment>
<evidence type="ECO:0000313" key="4">
    <source>
        <dbReference type="EMBL" id="ADM08249.1"/>
    </source>
</evidence>
<evidence type="ECO:0000313" key="5">
    <source>
        <dbReference type="Proteomes" id="UP000001302"/>
    </source>
</evidence>
<dbReference type="eggNOG" id="COG5387">
    <property type="taxonomic scope" value="Bacteria"/>
</dbReference>
<dbReference type="STRING" id="314260.PB2503_00842"/>
<dbReference type="HOGENOM" id="CLU_047893_3_0_5"/>
<dbReference type="Gene3D" id="3.30.2180.10">
    <property type="entry name" value="ATP12-like"/>
    <property type="match status" value="1"/>
</dbReference>
<dbReference type="Gene3D" id="1.10.3580.10">
    <property type="entry name" value="ATP12 ATPase"/>
    <property type="match status" value="1"/>
</dbReference>
<dbReference type="InterPro" id="IPR011419">
    <property type="entry name" value="ATP12_ATP_synth-F1-assembly"/>
</dbReference>
<evidence type="ECO:0000256" key="2">
    <source>
        <dbReference type="ARBA" id="ARBA00022946"/>
    </source>
</evidence>
<dbReference type="SUPFAM" id="SSF160909">
    <property type="entry name" value="ATP12-like"/>
    <property type="match status" value="1"/>
</dbReference>
<dbReference type="InterPro" id="IPR042272">
    <property type="entry name" value="ATP12_ATP_synth-F1-assembly_N"/>
</dbReference>
<evidence type="ECO:0008006" key="6">
    <source>
        <dbReference type="Google" id="ProtNLM"/>
    </source>
</evidence>
<name>E0TB40_PARBH</name>
<dbReference type="PANTHER" id="PTHR21013">
    <property type="entry name" value="ATP SYNTHASE MITOCHONDRIAL F1 COMPLEX ASSEMBLY FACTOR 2/ATP12 PROTEIN, MITOCHONDRIAL PRECURSOR"/>
    <property type="match status" value="1"/>
</dbReference>
<sequence length="234" mass="25572">MSEAGPKRFYETVTVAAEDGVYVIKLDGRPAKTPGRHLLGAESQILAEALAAEWSQQQDIIDLTTMPLTRLTGFARDGGEDARGPWRQTILAYAGSDLLCYRAPETGLAARQAEIWDPFLARFAERVGAPLTVTEGIIAVEQDPKSLAAIEAYLDPYSLERLYAAKLLTEMTGSAVLALAALDEDAPAHEIFAASRLDETFQAERWGIDAEAAIREASLRRDFEDTLRFASLTP</sequence>
<protein>
    <recommendedName>
        <fullName evidence="6">ATPase</fullName>
    </recommendedName>
</protein>
<reference evidence="4 5" key="2">
    <citation type="journal article" date="2011" name="J. Bacteriol.">
        <title>Complete genome sequence of strain HTCC2503T of Parvularcula bermudensis, the type species of the order "Parvularculales" in the class Alphaproteobacteria.</title>
        <authorList>
            <person name="Oh H.M."/>
            <person name="Kang I."/>
            <person name="Vergin K.L."/>
            <person name="Kang D."/>
            <person name="Rhee K.H."/>
            <person name="Giovannoni S.J."/>
            <person name="Cho J.C."/>
        </authorList>
    </citation>
    <scope>NUCLEOTIDE SEQUENCE [LARGE SCALE GENOMIC DNA]</scope>
    <source>
        <strain evidence="5">ATCC BAA-594 / HTCC2503 / KCTC 12087</strain>
    </source>
</reference>
<organism evidence="4 5">
    <name type="scientific">Parvularcula bermudensis (strain ATCC BAA-594 / HTCC2503 / KCTC 12087)</name>
    <dbReference type="NCBI Taxonomy" id="314260"/>
    <lineage>
        <taxon>Bacteria</taxon>
        <taxon>Pseudomonadati</taxon>
        <taxon>Pseudomonadota</taxon>
        <taxon>Alphaproteobacteria</taxon>
        <taxon>Parvularculales</taxon>
        <taxon>Parvularculaceae</taxon>
        <taxon>Parvularcula</taxon>
    </lineage>
</organism>
<dbReference type="Proteomes" id="UP000001302">
    <property type="component" value="Chromosome"/>
</dbReference>
<dbReference type="OrthoDB" id="9797825at2"/>
<dbReference type="KEGG" id="pbr:PB2503_00842"/>
<keyword evidence="3" id="KW-0143">Chaperone</keyword>
<dbReference type="EMBL" id="CP002156">
    <property type="protein sequence ID" value="ADM08249.1"/>
    <property type="molecule type" value="Genomic_DNA"/>
</dbReference>
<keyword evidence="2" id="KW-0809">Transit peptide</keyword>
<gene>
    <name evidence="4" type="ordered locus">PB2503_00842</name>
</gene>
<keyword evidence="5" id="KW-1185">Reference proteome</keyword>
<evidence type="ECO:0000256" key="1">
    <source>
        <dbReference type="ARBA" id="ARBA00008231"/>
    </source>
</evidence>
<dbReference type="RefSeq" id="WP_013299223.1">
    <property type="nucleotide sequence ID" value="NC_014414.1"/>
</dbReference>
<dbReference type="AlphaFoldDB" id="E0TB40"/>
<accession>E0TB40</accession>
<proteinExistence type="inferred from homology"/>
<dbReference type="PANTHER" id="PTHR21013:SF10">
    <property type="entry name" value="ATP SYNTHASE MITOCHONDRIAL F1 COMPLEX ASSEMBLY FACTOR 2"/>
    <property type="match status" value="1"/>
</dbReference>